<evidence type="ECO:0000259" key="5">
    <source>
        <dbReference type="Pfam" id="PF01814"/>
    </source>
</evidence>
<dbReference type="PANTHER" id="PTHR37164">
    <property type="entry name" value="BACTERIOHEMERYTHRIN"/>
    <property type="match status" value="1"/>
</dbReference>
<dbReference type="InterPro" id="IPR012827">
    <property type="entry name" value="Hemerythrin_metal-bd"/>
</dbReference>
<feature type="domain" description="Hemerythrin-like" evidence="5">
    <location>
        <begin position="12"/>
        <end position="128"/>
    </location>
</feature>
<name>A0A1I5NYZ4_9PSED</name>
<dbReference type="Proteomes" id="UP000198784">
    <property type="component" value="Unassembled WGS sequence"/>
</dbReference>
<dbReference type="Gene3D" id="1.20.120.50">
    <property type="entry name" value="Hemerythrin-like"/>
    <property type="match status" value="1"/>
</dbReference>
<evidence type="ECO:0000256" key="1">
    <source>
        <dbReference type="ARBA" id="ARBA00010587"/>
    </source>
</evidence>
<keyword evidence="3" id="KW-0479">Metal-binding</keyword>
<dbReference type="InterPro" id="IPR035938">
    <property type="entry name" value="Hemerythrin-like_sf"/>
</dbReference>
<sequence length="154" mass="17495">MSYLVWQDDLNTGIQVIDDQHKRIVDMINSLHRAKAGGGSGGEVAEVLNGLVDYTLSHFAFEESLLEEAGYEFTRPHKRVHEIFIGRVKDFNLRFQAGEDITDELLGLLSRWLFNHIRSDDAGYVPAIKDSMNSLVSNQQAGGWFSRSMKKFFN</sequence>
<gene>
    <name evidence="6" type="ORF">SAMN05216190_107149</name>
</gene>
<dbReference type="Pfam" id="PF01814">
    <property type="entry name" value="Hemerythrin"/>
    <property type="match status" value="1"/>
</dbReference>
<dbReference type="RefSeq" id="WP_090499399.1">
    <property type="nucleotide sequence ID" value="NZ_FOWX01000007.1"/>
</dbReference>
<dbReference type="PROSITE" id="PS00550">
    <property type="entry name" value="HEMERYTHRINS"/>
    <property type="match status" value="1"/>
</dbReference>
<dbReference type="GO" id="GO:0005344">
    <property type="term" value="F:oxygen carrier activity"/>
    <property type="evidence" value="ECO:0007669"/>
    <property type="project" value="UniProtKB-KW"/>
</dbReference>
<keyword evidence="4" id="KW-0408">Iron</keyword>
<evidence type="ECO:0000256" key="4">
    <source>
        <dbReference type="ARBA" id="ARBA00023004"/>
    </source>
</evidence>
<dbReference type="PANTHER" id="PTHR37164:SF1">
    <property type="entry name" value="BACTERIOHEMERYTHRIN"/>
    <property type="match status" value="1"/>
</dbReference>
<keyword evidence="2" id="KW-0561">Oxygen transport</keyword>
<dbReference type="NCBIfam" id="TIGR02481">
    <property type="entry name" value="hemeryth_dom"/>
    <property type="match status" value="1"/>
</dbReference>
<evidence type="ECO:0000256" key="3">
    <source>
        <dbReference type="ARBA" id="ARBA00022723"/>
    </source>
</evidence>
<keyword evidence="2" id="KW-0813">Transport</keyword>
<dbReference type="CDD" id="cd12107">
    <property type="entry name" value="Hemerythrin"/>
    <property type="match status" value="1"/>
</dbReference>
<organism evidence="6 7">
    <name type="scientific">Pseudomonas borbori</name>
    <dbReference type="NCBI Taxonomy" id="289003"/>
    <lineage>
        <taxon>Bacteria</taxon>
        <taxon>Pseudomonadati</taxon>
        <taxon>Pseudomonadota</taxon>
        <taxon>Gammaproteobacteria</taxon>
        <taxon>Pseudomonadales</taxon>
        <taxon>Pseudomonadaceae</taxon>
        <taxon>Pseudomonas</taxon>
    </lineage>
</organism>
<dbReference type="STRING" id="289003.SAMN05216190_107149"/>
<dbReference type="NCBIfam" id="NF033749">
    <property type="entry name" value="bact_hemeryth"/>
    <property type="match status" value="1"/>
</dbReference>
<evidence type="ECO:0000313" key="7">
    <source>
        <dbReference type="Proteomes" id="UP000198784"/>
    </source>
</evidence>
<protein>
    <submittedName>
        <fullName evidence="6">Hemerythrin</fullName>
    </submittedName>
</protein>
<dbReference type="AlphaFoldDB" id="A0A1I5NYZ4"/>
<evidence type="ECO:0000313" key="6">
    <source>
        <dbReference type="EMBL" id="SFP26957.1"/>
    </source>
</evidence>
<dbReference type="InterPro" id="IPR016131">
    <property type="entry name" value="Haemerythrin_Fe_BS"/>
</dbReference>
<keyword evidence="7" id="KW-1185">Reference proteome</keyword>
<dbReference type="GO" id="GO:0046872">
    <property type="term" value="F:metal ion binding"/>
    <property type="evidence" value="ECO:0007669"/>
    <property type="project" value="UniProtKB-KW"/>
</dbReference>
<dbReference type="InterPro" id="IPR012312">
    <property type="entry name" value="Hemerythrin-like"/>
</dbReference>
<accession>A0A1I5NYZ4</accession>
<dbReference type="SUPFAM" id="SSF47188">
    <property type="entry name" value="Hemerythrin-like"/>
    <property type="match status" value="1"/>
</dbReference>
<evidence type="ECO:0000256" key="2">
    <source>
        <dbReference type="ARBA" id="ARBA00022621"/>
    </source>
</evidence>
<comment type="similarity">
    <text evidence="1">Belongs to the hemerythrin family.</text>
</comment>
<proteinExistence type="inferred from homology"/>
<dbReference type="EMBL" id="FOWX01000007">
    <property type="protein sequence ID" value="SFP26957.1"/>
    <property type="molecule type" value="Genomic_DNA"/>
</dbReference>
<dbReference type="NCBIfam" id="NF002007">
    <property type="entry name" value="PRK00808.1"/>
    <property type="match status" value="1"/>
</dbReference>
<reference evidence="7" key="1">
    <citation type="submission" date="2016-10" db="EMBL/GenBank/DDBJ databases">
        <authorList>
            <person name="Varghese N."/>
            <person name="Submissions S."/>
        </authorList>
    </citation>
    <scope>NUCLEOTIDE SEQUENCE [LARGE SCALE GENOMIC DNA]</scope>
    <source>
        <strain evidence="7">DSM 17834</strain>
    </source>
</reference>
<dbReference type="OrthoDB" id="1122424at2"/>
<dbReference type="InterPro" id="IPR050669">
    <property type="entry name" value="Hemerythrin"/>
</dbReference>